<dbReference type="AlphaFoldDB" id="A0A8H7LG86"/>
<comment type="caution">
    <text evidence="6">The sequence shown here is derived from an EMBL/GenBank/DDBJ whole genome shotgun (WGS) entry which is preliminary data.</text>
</comment>
<dbReference type="PANTHER" id="PTHR42942">
    <property type="entry name" value="6-O-METHYLGUANINE DNA METHYLTRANSFERASE"/>
    <property type="match status" value="1"/>
</dbReference>
<evidence type="ECO:0000313" key="7">
    <source>
        <dbReference type="Proteomes" id="UP000649328"/>
    </source>
</evidence>
<sequence>MKKALKTQYIFEWCMLSDEAKAFHYAVYAAVSQIPYGKVTNYGHIAYLIGRPQNSRRVGLALKNYLAVNAFLRHENAAFDNLPWWRVISSTGLIAKRDGGEHEQKRRLVAENVVVNGMTVSWADYGWFPDEIDDE</sequence>
<dbReference type="GO" id="GO:0006281">
    <property type="term" value="P:DNA repair"/>
    <property type="evidence" value="ECO:0007669"/>
    <property type="project" value="InterPro"/>
</dbReference>
<dbReference type="OrthoDB" id="2548197at2759"/>
<evidence type="ECO:0000256" key="2">
    <source>
        <dbReference type="ARBA" id="ARBA00030795"/>
    </source>
</evidence>
<dbReference type="GO" id="GO:0003824">
    <property type="term" value="F:catalytic activity"/>
    <property type="evidence" value="ECO:0007669"/>
    <property type="project" value="InterPro"/>
</dbReference>
<feature type="domain" description="Methylated-DNA-[protein]-cysteine S-methyltransferase DNA binding" evidence="5">
    <location>
        <begin position="23"/>
        <end position="113"/>
    </location>
</feature>
<organism evidence="6 7">
    <name type="scientific">Metschnikowia pulcherrima</name>
    <dbReference type="NCBI Taxonomy" id="27326"/>
    <lineage>
        <taxon>Eukaryota</taxon>
        <taxon>Fungi</taxon>
        <taxon>Dikarya</taxon>
        <taxon>Ascomycota</taxon>
        <taxon>Saccharomycotina</taxon>
        <taxon>Pichiomycetes</taxon>
        <taxon>Metschnikowiaceae</taxon>
        <taxon>Metschnikowia</taxon>
    </lineage>
</organism>
<dbReference type="EMBL" id="JACBPP010000002">
    <property type="protein sequence ID" value="KAF8003777.1"/>
    <property type="molecule type" value="Genomic_DNA"/>
</dbReference>
<reference evidence="6" key="1">
    <citation type="submission" date="2020-10" db="EMBL/GenBank/DDBJ databases">
        <title>The Whole-Genome Sequence of Metschnikowia persimmonesis, a Novel Endophytic Yeast Species Isolated from Medicinal Plant Diospyros kaki Thumb.</title>
        <authorList>
            <person name="Rahmat E."/>
            <person name="Kang Y."/>
        </authorList>
    </citation>
    <scope>NUCLEOTIDE SEQUENCE</scope>
    <source>
        <strain evidence="6">KIOM G15050</strain>
    </source>
</reference>
<dbReference type="Proteomes" id="UP000649328">
    <property type="component" value="Unassembled WGS sequence"/>
</dbReference>
<gene>
    <name evidence="6" type="ORF">HF325_001225</name>
</gene>
<dbReference type="CDD" id="cd06445">
    <property type="entry name" value="ATase"/>
    <property type="match status" value="1"/>
</dbReference>
<protein>
    <recommendedName>
        <fullName evidence="2">6-O-methylguanine-DNA methyltransferase</fullName>
    </recommendedName>
    <alternativeName>
        <fullName evidence="4">DNA repair MTase</fullName>
    </alternativeName>
    <alternativeName>
        <fullName evidence="3">O-6-methylguanine-DNA-alkyltransferase</fullName>
    </alternativeName>
</protein>
<dbReference type="Pfam" id="PF01035">
    <property type="entry name" value="DNA_binding_1"/>
    <property type="match status" value="1"/>
</dbReference>
<name>A0A8H7LG86_9ASCO</name>
<proteinExistence type="predicted"/>
<evidence type="ECO:0000256" key="1">
    <source>
        <dbReference type="ARBA" id="ARBA00022763"/>
    </source>
</evidence>
<evidence type="ECO:0000256" key="4">
    <source>
        <dbReference type="ARBA" id="ARBA00033095"/>
    </source>
</evidence>
<dbReference type="SUPFAM" id="SSF46767">
    <property type="entry name" value="Methylated DNA-protein cysteine methyltransferase, C-terminal domain"/>
    <property type="match status" value="1"/>
</dbReference>
<dbReference type="InterPro" id="IPR014048">
    <property type="entry name" value="MethylDNA_cys_MeTrfase_DNA-bd"/>
</dbReference>
<dbReference type="Gene3D" id="1.10.10.10">
    <property type="entry name" value="Winged helix-like DNA-binding domain superfamily/Winged helix DNA-binding domain"/>
    <property type="match status" value="1"/>
</dbReference>
<evidence type="ECO:0000256" key="3">
    <source>
        <dbReference type="ARBA" id="ARBA00031621"/>
    </source>
</evidence>
<evidence type="ECO:0000259" key="5">
    <source>
        <dbReference type="Pfam" id="PF01035"/>
    </source>
</evidence>
<dbReference type="InterPro" id="IPR036217">
    <property type="entry name" value="MethylDNA_cys_MeTrfase_DNAb"/>
</dbReference>
<dbReference type="PANTHER" id="PTHR42942:SF1">
    <property type="entry name" value="ALKYLTRANSFERASE-LIKE PROTEIN 1"/>
    <property type="match status" value="1"/>
</dbReference>
<dbReference type="InterPro" id="IPR036388">
    <property type="entry name" value="WH-like_DNA-bd_sf"/>
</dbReference>
<keyword evidence="1" id="KW-0227">DNA damage</keyword>
<keyword evidence="7" id="KW-1185">Reference proteome</keyword>
<accession>A0A8H7LG86</accession>
<dbReference type="InterPro" id="IPR052520">
    <property type="entry name" value="ATL_DNA_repair"/>
</dbReference>
<evidence type="ECO:0000313" key="6">
    <source>
        <dbReference type="EMBL" id="KAF8003777.1"/>
    </source>
</evidence>